<evidence type="ECO:0000313" key="1">
    <source>
        <dbReference type="EMBL" id="RAJ20923.1"/>
    </source>
</evidence>
<name>A0A327RZR9_9FLAO</name>
<accession>A0A327RZR9</accession>
<sequence>MPLVKIVVEILHRAAQRATELHRAKLKADNVTLPTADCCQRN</sequence>
<organism evidence="1 2">
    <name type="scientific">Gelidibacter algens</name>
    <dbReference type="NCBI Taxonomy" id="49280"/>
    <lineage>
        <taxon>Bacteria</taxon>
        <taxon>Pseudomonadati</taxon>
        <taxon>Bacteroidota</taxon>
        <taxon>Flavobacteriia</taxon>
        <taxon>Flavobacteriales</taxon>
        <taxon>Flavobacteriaceae</taxon>
        <taxon>Gelidibacter</taxon>
    </lineage>
</organism>
<proteinExistence type="predicted"/>
<comment type="caution">
    <text evidence="1">The sequence shown here is derived from an EMBL/GenBank/DDBJ whole genome shotgun (WGS) entry which is preliminary data.</text>
</comment>
<reference evidence="1 2" key="1">
    <citation type="submission" date="2018-06" db="EMBL/GenBank/DDBJ databases">
        <title>Genomic Encyclopedia of Archaeal and Bacterial Type Strains, Phase II (KMG-II): from individual species to whole genera.</title>
        <authorList>
            <person name="Goeker M."/>
        </authorList>
    </citation>
    <scope>NUCLEOTIDE SEQUENCE [LARGE SCALE GENOMIC DNA]</scope>
    <source>
        <strain evidence="1 2">DSM 12408</strain>
    </source>
</reference>
<dbReference type="Proteomes" id="UP000248987">
    <property type="component" value="Unassembled WGS sequence"/>
</dbReference>
<gene>
    <name evidence="1" type="ORF">LX77_02917</name>
</gene>
<dbReference type="AlphaFoldDB" id="A0A327RZR9"/>
<evidence type="ECO:0000313" key="2">
    <source>
        <dbReference type="Proteomes" id="UP000248987"/>
    </source>
</evidence>
<dbReference type="EMBL" id="QLLQ01000013">
    <property type="protein sequence ID" value="RAJ20923.1"/>
    <property type="molecule type" value="Genomic_DNA"/>
</dbReference>
<protein>
    <submittedName>
        <fullName evidence="1">Uncharacterized protein</fullName>
    </submittedName>
</protein>
<keyword evidence="2" id="KW-1185">Reference proteome</keyword>